<dbReference type="AlphaFoldDB" id="A0AAN6X5J0"/>
<reference evidence="1" key="2">
    <citation type="submission" date="2023-05" db="EMBL/GenBank/DDBJ databases">
        <authorList>
            <consortium name="Lawrence Berkeley National Laboratory"/>
            <person name="Steindorff A."/>
            <person name="Hensen N."/>
            <person name="Bonometti L."/>
            <person name="Westerberg I."/>
            <person name="Brannstrom I.O."/>
            <person name="Guillou S."/>
            <person name="Cros-Aarteil S."/>
            <person name="Calhoun S."/>
            <person name="Haridas S."/>
            <person name="Kuo A."/>
            <person name="Mondo S."/>
            <person name="Pangilinan J."/>
            <person name="Riley R."/>
            <person name="Labutti K."/>
            <person name="Andreopoulos B."/>
            <person name="Lipzen A."/>
            <person name="Chen C."/>
            <person name="Yanf M."/>
            <person name="Daum C."/>
            <person name="Ng V."/>
            <person name="Clum A."/>
            <person name="Ohm R."/>
            <person name="Martin F."/>
            <person name="Silar P."/>
            <person name="Natvig D."/>
            <person name="Lalanne C."/>
            <person name="Gautier V."/>
            <person name="Ament-Velasquez S.L."/>
            <person name="Kruys A."/>
            <person name="Hutchinson M.I."/>
            <person name="Powell A.J."/>
            <person name="Barry K."/>
            <person name="Miller A.N."/>
            <person name="Grigoriev I.V."/>
            <person name="Debuchy R."/>
            <person name="Gladieux P."/>
            <person name="Thoren M.H."/>
            <person name="Johannesson H."/>
        </authorList>
    </citation>
    <scope>NUCLEOTIDE SEQUENCE</scope>
    <source>
        <strain evidence="1">CBS 315.58</strain>
    </source>
</reference>
<dbReference type="InterPro" id="IPR009003">
    <property type="entry name" value="Peptidase_S1_PA"/>
</dbReference>
<accession>A0AAN6X5J0</accession>
<dbReference type="Proteomes" id="UP001303160">
    <property type="component" value="Unassembled WGS sequence"/>
</dbReference>
<sequence length="396" mass="44487">MTKIAELAPILEGVSLQLTPPPKTEYDFGRILTTTPTHPATSALFRKYTLLLSYLLASFPTPLDNNDNNNIPTLTTLASKSHPHYTAELDVQVLQIEKRFDQLSELIPASISLHDELFNTQGEKLVVGVHYNNDHREQDFLDRAKRLSKEILNLERIIEELLTLDRGTLEIATGEVEFVPDILVWRLTSKTEVPHDKMRGDARKLRKEVPTTEAAAADCKGVVRVNTLFSSTDRPYNQSFTGWLIDNKTVVTTGAAVYNHSHGFASAVNVVVVNNKETYHGTHCGVHWAFFIGADRSFSLGVIRLDREIGDNPTPLKPRNPPFQGENITVTIRGGYNRKDQRVNKALTFDRFSNRPAAFKVALDFVEDPLGCVDKIAELKVRPVRTEEMRSGLCRI</sequence>
<proteinExistence type="predicted"/>
<dbReference type="Gene3D" id="2.40.10.10">
    <property type="entry name" value="Trypsin-like serine proteases"/>
    <property type="match status" value="2"/>
</dbReference>
<protein>
    <submittedName>
        <fullName evidence="1">Uncharacterized protein</fullName>
    </submittedName>
</protein>
<comment type="caution">
    <text evidence="1">The sequence shown here is derived from an EMBL/GenBank/DDBJ whole genome shotgun (WGS) entry which is preliminary data.</text>
</comment>
<evidence type="ECO:0000313" key="1">
    <source>
        <dbReference type="EMBL" id="KAK4194464.1"/>
    </source>
</evidence>
<dbReference type="EMBL" id="MU864059">
    <property type="protein sequence ID" value="KAK4194464.1"/>
    <property type="molecule type" value="Genomic_DNA"/>
</dbReference>
<reference evidence="1" key="1">
    <citation type="journal article" date="2023" name="Mol. Phylogenet. Evol.">
        <title>Genome-scale phylogeny and comparative genomics of the fungal order Sordariales.</title>
        <authorList>
            <person name="Hensen N."/>
            <person name="Bonometti L."/>
            <person name="Westerberg I."/>
            <person name="Brannstrom I.O."/>
            <person name="Guillou S."/>
            <person name="Cros-Aarteil S."/>
            <person name="Calhoun S."/>
            <person name="Haridas S."/>
            <person name="Kuo A."/>
            <person name="Mondo S."/>
            <person name="Pangilinan J."/>
            <person name="Riley R."/>
            <person name="LaButti K."/>
            <person name="Andreopoulos B."/>
            <person name="Lipzen A."/>
            <person name="Chen C."/>
            <person name="Yan M."/>
            <person name="Daum C."/>
            <person name="Ng V."/>
            <person name="Clum A."/>
            <person name="Steindorff A."/>
            <person name="Ohm R.A."/>
            <person name="Martin F."/>
            <person name="Silar P."/>
            <person name="Natvig D.O."/>
            <person name="Lalanne C."/>
            <person name="Gautier V."/>
            <person name="Ament-Velasquez S.L."/>
            <person name="Kruys A."/>
            <person name="Hutchinson M.I."/>
            <person name="Powell A.J."/>
            <person name="Barry K."/>
            <person name="Miller A.N."/>
            <person name="Grigoriev I.V."/>
            <person name="Debuchy R."/>
            <person name="Gladieux P."/>
            <person name="Hiltunen Thoren M."/>
            <person name="Johannesson H."/>
        </authorList>
    </citation>
    <scope>NUCLEOTIDE SEQUENCE</scope>
    <source>
        <strain evidence="1">CBS 315.58</strain>
    </source>
</reference>
<gene>
    <name evidence="1" type="ORF">QBC40DRAFT_270080</name>
</gene>
<dbReference type="InterPro" id="IPR043504">
    <property type="entry name" value="Peptidase_S1_PA_chymotrypsin"/>
</dbReference>
<organism evidence="1 2">
    <name type="scientific">Triangularia verruculosa</name>
    <dbReference type="NCBI Taxonomy" id="2587418"/>
    <lineage>
        <taxon>Eukaryota</taxon>
        <taxon>Fungi</taxon>
        <taxon>Dikarya</taxon>
        <taxon>Ascomycota</taxon>
        <taxon>Pezizomycotina</taxon>
        <taxon>Sordariomycetes</taxon>
        <taxon>Sordariomycetidae</taxon>
        <taxon>Sordariales</taxon>
        <taxon>Podosporaceae</taxon>
        <taxon>Triangularia</taxon>
    </lineage>
</organism>
<dbReference type="SUPFAM" id="SSF50494">
    <property type="entry name" value="Trypsin-like serine proteases"/>
    <property type="match status" value="1"/>
</dbReference>
<name>A0AAN6X5J0_9PEZI</name>
<evidence type="ECO:0000313" key="2">
    <source>
        <dbReference type="Proteomes" id="UP001303160"/>
    </source>
</evidence>
<keyword evidence="2" id="KW-1185">Reference proteome</keyword>